<dbReference type="SUPFAM" id="SSF52980">
    <property type="entry name" value="Restriction endonuclease-like"/>
    <property type="match status" value="1"/>
</dbReference>
<protein>
    <submittedName>
        <fullName evidence="1">Uncharacterized protein</fullName>
    </submittedName>
</protein>
<name>A0A846MGV6_9SPHN</name>
<comment type="caution">
    <text evidence="1">The sequence shown here is derived from an EMBL/GenBank/DDBJ whole genome shotgun (WGS) entry which is preliminary data.</text>
</comment>
<proteinExistence type="predicted"/>
<dbReference type="Proteomes" id="UP000576821">
    <property type="component" value="Unassembled WGS sequence"/>
</dbReference>
<dbReference type="InterPro" id="IPR011335">
    <property type="entry name" value="Restrct_endonuc-II-like"/>
</dbReference>
<evidence type="ECO:0000313" key="1">
    <source>
        <dbReference type="EMBL" id="NIJ16356.1"/>
    </source>
</evidence>
<dbReference type="EMBL" id="JAASQR010000002">
    <property type="protein sequence ID" value="NIJ16356.1"/>
    <property type="molecule type" value="Genomic_DNA"/>
</dbReference>
<evidence type="ECO:0000313" key="2">
    <source>
        <dbReference type="Proteomes" id="UP000576821"/>
    </source>
</evidence>
<reference evidence="1 2" key="1">
    <citation type="submission" date="2020-03" db="EMBL/GenBank/DDBJ databases">
        <title>Genomic Encyclopedia of Type Strains, Phase IV (KMG-IV): sequencing the most valuable type-strain genomes for metagenomic binning, comparative biology and taxonomic classification.</title>
        <authorList>
            <person name="Goeker M."/>
        </authorList>
    </citation>
    <scope>NUCLEOTIDE SEQUENCE [LARGE SCALE GENOMIC DNA]</scope>
    <source>
        <strain evidence="1 2">DSM 21299</strain>
    </source>
</reference>
<gene>
    <name evidence="1" type="ORF">FHS54_001322</name>
</gene>
<dbReference type="AlphaFoldDB" id="A0A846MGV6"/>
<sequence>MAAVLGGLTRPAPSKVLNEALEAYIPILQRHLERGRPHEAMSSALAMMFVDSDQAIGLLRRHGRLRASKYGFNATLIANIARAAIKLQPIFRARPDRLAYLNSLIAMSKLAPNVRSLHHEMVQILRTRKDVVIKTILVVINSRYYHRWLNDPTKGSLDTDHYSSEDLSDAVSLIIATYNGLFTLTDNCCNHVDQKAIAADMAVYERLFLAAVRIVKFKEAETLIDGLPYEARLDGETVRIFSSDPDIEKSIRLGYIQSINQTMMRARRLDDQKAPPRLSELIEEGFAQDLFSPFIESVETPVRRIRLRFPEMPQLFGLFEPETVYREEMESLLILDVDHFAEPAELLFPLSDGVTSGDIFRLQRYFNFISCLFQKEIEKVEDEAERMRLTYTSTVVIVSHDSLIRHLNLVFQDEAKARQIIAMLTMDLSKDHLDIQYTPFIDLGSYYAIAPHVVAASNLVRNMIVANRLRKGTLGRIDKMHAAVCGALDAAGFKVRGDFKIRAGGKDMELDIVAWRDDTLFLFECKNAYHPCSTHEMRNSFDHVKVGRDQLNVRASIFGQPAHQKQLFAKLGWNVKPTSHIHTGIIIANRVFHGANLEGHPVRQAHEFINVVSAGILVGGEEPLSLWAGAAFQTSDLCTYLGQNSVVAKQLTALDPHISETRLGYRRLEYVTCILDPQKLADVMLASYGPVQKDVADNKAASSAIAGPS</sequence>
<accession>A0A846MGV6</accession>
<keyword evidence="2" id="KW-1185">Reference proteome</keyword>
<organism evidence="1 2">
    <name type="scientific">Sphingobium vermicomposti</name>
    <dbReference type="NCBI Taxonomy" id="529005"/>
    <lineage>
        <taxon>Bacteria</taxon>
        <taxon>Pseudomonadati</taxon>
        <taxon>Pseudomonadota</taxon>
        <taxon>Alphaproteobacteria</taxon>
        <taxon>Sphingomonadales</taxon>
        <taxon>Sphingomonadaceae</taxon>
        <taxon>Sphingobium</taxon>
    </lineage>
</organism>